<organism evidence="2 3">
    <name type="scientific">Hydrogenoanaerobacterium saccharovorans</name>
    <dbReference type="NCBI Taxonomy" id="474960"/>
    <lineage>
        <taxon>Bacteria</taxon>
        <taxon>Bacillati</taxon>
        <taxon>Bacillota</taxon>
        <taxon>Clostridia</taxon>
        <taxon>Eubacteriales</taxon>
        <taxon>Oscillospiraceae</taxon>
        <taxon>Hydrogenoanaerobacterium</taxon>
    </lineage>
</organism>
<gene>
    <name evidence="2" type="ORF">SAMN05216180_2113</name>
</gene>
<evidence type="ECO:0000259" key="1">
    <source>
        <dbReference type="Pfam" id="PF07085"/>
    </source>
</evidence>
<reference evidence="2 3" key="1">
    <citation type="submission" date="2016-10" db="EMBL/GenBank/DDBJ databases">
        <authorList>
            <person name="de Groot N.N."/>
        </authorList>
    </citation>
    <scope>NUCLEOTIDE SEQUENCE [LARGE SCALE GENOMIC DNA]</scope>
    <source>
        <strain evidence="2 3">CGMCC 1.5070</strain>
    </source>
</reference>
<dbReference type="Pfam" id="PF07085">
    <property type="entry name" value="DRTGG"/>
    <property type="match status" value="1"/>
</dbReference>
<keyword evidence="3" id="KW-1185">Reference proteome</keyword>
<dbReference type="SUPFAM" id="SSF75138">
    <property type="entry name" value="HprK N-terminal domain-like"/>
    <property type="match status" value="1"/>
</dbReference>
<name>A0A1H8CFW1_9FIRM</name>
<sequence>MNVEQVASKCGFEIVCGGEGLLREVTCVFCCDLLSWAMSRAPENSAWVTVMGNINAIAVAVLADTACIVLAENAAMDEDAVKKAAAQGVAVLRTQKPAFEAALAVHEAIG</sequence>
<dbReference type="InterPro" id="IPR010766">
    <property type="entry name" value="DRTGG"/>
</dbReference>
<evidence type="ECO:0000313" key="3">
    <source>
        <dbReference type="Proteomes" id="UP000199158"/>
    </source>
</evidence>
<dbReference type="EMBL" id="FOCG01000002">
    <property type="protein sequence ID" value="SEM94161.1"/>
    <property type="molecule type" value="Genomic_DNA"/>
</dbReference>
<dbReference type="Gene3D" id="3.40.1390.20">
    <property type="entry name" value="HprK N-terminal domain-like"/>
    <property type="match status" value="1"/>
</dbReference>
<protein>
    <submittedName>
        <fullName evidence="2">DRTGG domain-containing protein</fullName>
    </submittedName>
</protein>
<evidence type="ECO:0000313" key="2">
    <source>
        <dbReference type="EMBL" id="SEM94161.1"/>
    </source>
</evidence>
<dbReference type="STRING" id="474960.SAMN05216180_2113"/>
<dbReference type="AlphaFoldDB" id="A0A1H8CFW1"/>
<dbReference type="Proteomes" id="UP000199158">
    <property type="component" value="Unassembled WGS sequence"/>
</dbReference>
<feature type="domain" description="DRTGG" evidence="1">
    <location>
        <begin position="6"/>
        <end position="107"/>
    </location>
</feature>
<dbReference type="RefSeq" id="WP_092754757.1">
    <property type="nucleotide sequence ID" value="NZ_FOCG01000002.1"/>
</dbReference>
<dbReference type="InterPro" id="IPR028979">
    <property type="entry name" value="Ser_kin/Pase_Hpr-like_N_sf"/>
</dbReference>
<proteinExistence type="predicted"/>
<accession>A0A1H8CFW1</accession>
<dbReference type="OrthoDB" id="9800356at2"/>